<dbReference type="STRING" id="1249933.SAMN04489797_2658"/>
<evidence type="ECO:0000313" key="3">
    <source>
        <dbReference type="Proteomes" id="UP000198963"/>
    </source>
</evidence>
<gene>
    <name evidence="2" type="ORF">SAMN04489797_2658</name>
</gene>
<reference evidence="2 3" key="1">
    <citation type="submission" date="2016-10" db="EMBL/GenBank/DDBJ databases">
        <authorList>
            <person name="Varghese N."/>
            <person name="Submissions S."/>
        </authorList>
    </citation>
    <scope>NUCLEOTIDE SEQUENCE [LARGE SCALE GENOMIC DNA]</scope>
    <source>
        <strain evidence="2 3">RHA_55</strain>
    </source>
</reference>
<dbReference type="Pfam" id="PF01944">
    <property type="entry name" value="SpoIIM"/>
    <property type="match status" value="1"/>
</dbReference>
<dbReference type="Proteomes" id="UP000198963">
    <property type="component" value="Chromosome I"/>
</dbReference>
<dbReference type="RefSeq" id="WP_092447149.1">
    <property type="nucleotide sequence ID" value="NZ_JBLXAG010000011.1"/>
</dbReference>
<protein>
    <submittedName>
        <fullName evidence="2">Uncharacterized membrane protein SpoIIM, required for sporulation</fullName>
    </submittedName>
</protein>
<feature type="transmembrane region" description="Helical" evidence="1">
    <location>
        <begin position="100"/>
        <end position="119"/>
    </location>
</feature>
<keyword evidence="1" id="KW-0812">Transmembrane</keyword>
<dbReference type="EMBL" id="LT629774">
    <property type="protein sequence ID" value="SDS88185.1"/>
    <property type="molecule type" value="Genomic_DNA"/>
</dbReference>
<dbReference type="AlphaFoldDB" id="A0A1H1VU40"/>
<dbReference type="PANTHER" id="PTHR35337">
    <property type="entry name" value="SLR1478 PROTEIN"/>
    <property type="match status" value="1"/>
</dbReference>
<dbReference type="InterPro" id="IPR002798">
    <property type="entry name" value="SpoIIM-like"/>
</dbReference>
<feature type="transmembrane region" description="Helical" evidence="1">
    <location>
        <begin position="256"/>
        <end position="276"/>
    </location>
</feature>
<feature type="transmembrane region" description="Helical" evidence="1">
    <location>
        <begin position="215"/>
        <end position="235"/>
    </location>
</feature>
<evidence type="ECO:0000313" key="2">
    <source>
        <dbReference type="EMBL" id="SDS88185.1"/>
    </source>
</evidence>
<dbReference type="PANTHER" id="PTHR35337:SF1">
    <property type="entry name" value="SLR1478 PROTEIN"/>
    <property type="match status" value="1"/>
</dbReference>
<keyword evidence="3" id="KW-1185">Reference proteome</keyword>
<sequence>MREAAFVKQNKDKWLEFENILSNKTQIDPDLLSDLYIEVTDHLSYAKTFYAHSNTERYLNQLASKAHQSIYKTKKEPKNRILSFFKTEFPTLFYQHHRELLVAFLTFSLFVVVGAFSAASEDDFVRSFLGDGYVNMTMENIEKGDPMAVYKQQGEFHMFLGITLNNIKVALLAFGYGILLGVGTLYIMMQNGIMLGSFQYFFYDQGLLWESARTIWIHGTIEISVIIIAGCAGLVMGNGMLFTGTLPRLEAFKRGVINGLKILMSTIPFFIIAGFLEGFVTRHTEMPDWLAIVIISGSLALILFYYVIYPIQLNRKLKQTTTSKNTINLTQNPTHKL</sequence>
<keyword evidence="1" id="KW-0472">Membrane</keyword>
<keyword evidence="1" id="KW-1133">Transmembrane helix</keyword>
<feature type="transmembrane region" description="Helical" evidence="1">
    <location>
        <begin position="288"/>
        <end position="308"/>
    </location>
</feature>
<accession>A0A1H1VU40</accession>
<name>A0A1H1VU40_9FLAO</name>
<evidence type="ECO:0000256" key="1">
    <source>
        <dbReference type="SAM" id="Phobius"/>
    </source>
</evidence>
<proteinExistence type="predicted"/>
<organism evidence="2 3">
    <name type="scientific">Winogradskyella sediminis</name>
    <dbReference type="NCBI Taxonomy" id="1382466"/>
    <lineage>
        <taxon>Bacteria</taxon>
        <taxon>Pseudomonadati</taxon>
        <taxon>Bacteroidota</taxon>
        <taxon>Flavobacteriia</taxon>
        <taxon>Flavobacteriales</taxon>
        <taxon>Flavobacteriaceae</taxon>
        <taxon>Winogradskyella</taxon>
    </lineage>
</organism>